<dbReference type="GO" id="GO:0035091">
    <property type="term" value="F:phosphatidylinositol binding"/>
    <property type="evidence" value="ECO:0007669"/>
    <property type="project" value="InterPro"/>
</dbReference>
<reference evidence="1" key="2">
    <citation type="submission" date="2004-02" db="EMBL/GenBank/DDBJ databases">
        <authorList>
            <consortium name="Genoscope"/>
            <consortium name="Whitehead Institute Centre for Genome Research"/>
        </authorList>
    </citation>
    <scope>NUCLEOTIDE SEQUENCE</scope>
</reference>
<accession>Q4S6W6</accession>
<dbReference type="AlphaFoldDB" id="Q4S6W6"/>
<dbReference type="SUPFAM" id="SSF64268">
    <property type="entry name" value="PX domain"/>
    <property type="match status" value="1"/>
</dbReference>
<organism evidence="1">
    <name type="scientific">Tetraodon nigroviridis</name>
    <name type="common">Spotted green pufferfish</name>
    <name type="synonym">Chelonodon nigroviridis</name>
    <dbReference type="NCBI Taxonomy" id="99883"/>
    <lineage>
        <taxon>Eukaryota</taxon>
        <taxon>Metazoa</taxon>
        <taxon>Chordata</taxon>
        <taxon>Craniata</taxon>
        <taxon>Vertebrata</taxon>
        <taxon>Euteleostomi</taxon>
        <taxon>Actinopterygii</taxon>
        <taxon>Neopterygii</taxon>
        <taxon>Teleostei</taxon>
        <taxon>Neoteleostei</taxon>
        <taxon>Acanthomorphata</taxon>
        <taxon>Eupercaria</taxon>
        <taxon>Tetraodontiformes</taxon>
        <taxon>Tetradontoidea</taxon>
        <taxon>Tetraodontidae</taxon>
        <taxon>Tetraodon</taxon>
    </lineage>
</organism>
<evidence type="ECO:0000313" key="1">
    <source>
        <dbReference type="EMBL" id="CAG03616.1"/>
    </source>
</evidence>
<dbReference type="InterPro" id="IPR036871">
    <property type="entry name" value="PX_dom_sf"/>
</dbReference>
<comment type="caution">
    <text evidence="1">The sequence shown here is derived from an EMBL/GenBank/DDBJ whole genome shotgun (WGS) entry which is preliminary data.</text>
</comment>
<protein>
    <submittedName>
        <fullName evidence="1">(spotted green pufferfish) hypothetical protein</fullName>
    </submittedName>
</protein>
<proteinExistence type="predicted"/>
<sequence>MPVTLTNLPIFKLKESCVQRRYSDFEWLRAEWRGKARWSSHLFQEKLCYGSFPFEATMEYLMKISSRSGDKAWSSFSIKWPVIL</sequence>
<dbReference type="OrthoDB" id="5227681at2759"/>
<gene>
    <name evidence="1" type="ORF">GSTENG00023097001</name>
</gene>
<dbReference type="Gene3D" id="3.30.1520.10">
    <property type="entry name" value="Phox-like domain"/>
    <property type="match status" value="1"/>
</dbReference>
<dbReference type="EMBL" id="CAAE01014723">
    <property type="protein sequence ID" value="CAG03616.1"/>
    <property type="molecule type" value="Genomic_DNA"/>
</dbReference>
<name>Q4S6W6_TETNG</name>
<dbReference type="KEGG" id="tng:GSTEN00023097G001"/>
<reference evidence="1" key="1">
    <citation type="journal article" date="2004" name="Nature">
        <title>Genome duplication in the teleost fish Tetraodon nigroviridis reveals the early vertebrate proto-karyotype.</title>
        <authorList>
            <person name="Jaillon O."/>
            <person name="Aury J.-M."/>
            <person name="Brunet F."/>
            <person name="Petit J.-L."/>
            <person name="Stange-Thomann N."/>
            <person name="Mauceli E."/>
            <person name="Bouneau L."/>
            <person name="Fischer C."/>
            <person name="Ozouf-Costaz C."/>
            <person name="Bernot A."/>
            <person name="Nicaud S."/>
            <person name="Jaffe D."/>
            <person name="Fisher S."/>
            <person name="Lutfalla G."/>
            <person name="Dossat C."/>
            <person name="Segurens B."/>
            <person name="Dasilva C."/>
            <person name="Salanoubat M."/>
            <person name="Levy M."/>
            <person name="Boudet N."/>
            <person name="Castellano S."/>
            <person name="Anthouard V."/>
            <person name="Jubin C."/>
            <person name="Castelli V."/>
            <person name="Katinka M."/>
            <person name="Vacherie B."/>
            <person name="Biemont C."/>
            <person name="Skalli Z."/>
            <person name="Cattolico L."/>
            <person name="Poulain J."/>
            <person name="De Berardinis V."/>
            <person name="Cruaud C."/>
            <person name="Duprat S."/>
            <person name="Brottier P."/>
            <person name="Coutanceau J.-P."/>
            <person name="Gouzy J."/>
            <person name="Parra G."/>
            <person name="Lardier G."/>
            <person name="Chapple C."/>
            <person name="McKernan K.J."/>
            <person name="McEwan P."/>
            <person name="Bosak S."/>
            <person name="Kellis M."/>
            <person name="Volff J.-N."/>
            <person name="Guigo R."/>
            <person name="Zody M.C."/>
            <person name="Mesirov J."/>
            <person name="Lindblad-Toh K."/>
            <person name="Birren B."/>
            <person name="Nusbaum C."/>
            <person name="Kahn D."/>
            <person name="Robinson-Rechavi M."/>
            <person name="Laudet V."/>
            <person name="Schachter V."/>
            <person name="Quetier F."/>
            <person name="Saurin W."/>
            <person name="Scarpelli C."/>
            <person name="Wincker P."/>
            <person name="Lander E.S."/>
            <person name="Weissenbach J."/>
            <person name="Roest Crollius H."/>
        </authorList>
    </citation>
    <scope>NUCLEOTIDE SEQUENCE [LARGE SCALE GENOMIC DNA]</scope>
</reference>